<organism evidence="2 3">
    <name type="scientific">Mycena albidolilacea</name>
    <dbReference type="NCBI Taxonomy" id="1033008"/>
    <lineage>
        <taxon>Eukaryota</taxon>
        <taxon>Fungi</taxon>
        <taxon>Dikarya</taxon>
        <taxon>Basidiomycota</taxon>
        <taxon>Agaricomycotina</taxon>
        <taxon>Agaricomycetes</taxon>
        <taxon>Agaricomycetidae</taxon>
        <taxon>Agaricales</taxon>
        <taxon>Marasmiineae</taxon>
        <taxon>Mycenaceae</taxon>
        <taxon>Mycena</taxon>
    </lineage>
</organism>
<proteinExistence type="predicted"/>
<dbReference type="Proteomes" id="UP001218218">
    <property type="component" value="Unassembled WGS sequence"/>
</dbReference>
<evidence type="ECO:0000313" key="3">
    <source>
        <dbReference type="Proteomes" id="UP001218218"/>
    </source>
</evidence>
<name>A0AAD7AET1_9AGAR</name>
<feature type="region of interest" description="Disordered" evidence="1">
    <location>
        <begin position="75"/>
        <end position="108"/>
    </location>
</feature>
<dbReference type="EMBL" id="JARIHO010000008">
    <property type="protein sequence ID" value="KAJ7356770.1"/>
    <property type="molecule type" value="Genomic_DNA"/>
</dbReference>
<reference evidence="2" key="1">
    <citation type="submission" date="2023-03" db="EMBL/GenBank/DDBJ databases">
        <title>Massive genome expansion in bonnet fungi (Mycena s.s.) driven by repeated elements and novel gene families across ecological guilds.</title>
        <authorList>
            <consortium name="Lawrence Berkeley National Laboratory"/>
            <person name="Harder C.B."/>
            <person name="Miyauchi S."/>
            <person name="Viragh M."/>
            <person name="Kuo A."/>
            <person name="Thoen E."/>
            <person name="Andreopoulos B."/>
            <person name="Lu D."/>
            <person name="Skrede I."/>
            <person name="Drula E."/>
            <person name="Henrissat B."/>
            <person name="Morin E."/>
            <person name="Kohler A."/>
            <person name="Barry K."/>
            <person name="LaButti K."/>
            <person name="Morin E."/>
            <person name="Salamov A."/>
            <person name="Lipzen A."/>
            <person name="Mereny Z."/>
            <person name="Hegedus B."/>
            <person name="Baldrian P."/>
            <person name="Stursova M."/>
            <person name="Weitz H."/>
            <person name="Taylor A."/>
            <person name="Grigoriev I.V."/>
            <person name="Nagy L.G."/>
            <person name="Martin F."/>
            <person name="Kauserud H."/>
        </authorList>
    </citation>
    <scope>NUCLEOTIDE SEQUENCE</scope>
    <source>
        <strain evidence="2">CBHHK002</strain>
    </source>
</reference>
<sequence>MDGDARRRMKIETEVNAGNAYFDTRELRACDEDAPIRHSKSLSPRAADALSVHIGGARDLCCVPTEQALSAFNQTSHSSKLRVEDASRSSTPPRGLLRSRGSTTAVSHEAEQTDSLEIFVVRIECGHEFGGCGFRGFSSADLPHEPIGPGQGFRSFLSTCRVLEGNNQGLSLMSRLHKLDREGRDKAKECLLQVYIASSGTKSIAQPCPSSMYTLPVDFSVGGIESTMHDSTYKCSTPRTQLYPSALLSFKFKMFDPPSTTQRHHSKQEES</sequence>
<evidence type="ECO:0000313" key="2">
    <source>
        <dbReference type="EMBL" id="KAJ7356770.1"/>
    </source>
</evidence>
<evidence type="ECO:0000256" key="1">
    <source>
        <dbReference type="SAM" id="MobiDB-lite"/>
    </source>
</evidence>
<comment type="caution">
    <text evidence="2">The sequence shown here is derived from an EMBL/GenBank/DDBJ whole genome shotgun (WGS) entry which is preliminary data.</text>
</comment>
<gene>
    <name evidence="2" type="ORF">DFH08DRAFT_464857</name>
</gene>
<accession>A0AAD7AET1</accession>
<keyword evidence="3" id="KW-1185">Reference proteome</keyword>
<dbReference type="AlphaFoldDB" id="A0AAD7AET1"/>
<protein>
    <submittedName>
        <fullName evidence="2">Uncharacterized protein</fullName>
    </submittedName>
</protein>